<dbReference type="EMBL" id="WIGO01000193">
    <property type="protein sequence ID" value="KAF6824422.1"/>
    <property type="molecule type" value="Genomic_DNA"/>
</dbReference>
<protein>
    <submittedName>
        <fullName evidence="1">Uncharacterized protein</fullName>
    </submittedName>
</protein>
<sequence>MCIQWITPAACPGLANETNNNTTQRPSRCAGAHVVVTRREVCERATPERCICFFGSCGDIVTLALDQQPTVSAPCQSCGALDGDPEMVMFLRVFDKQFAAEWNVAYGEAHYRTCTDGRWRGRYGEPGVEDAEI</sequence>
<reference evidence="1" key="1">
    <citation type="journal article" date="2020" name="Phytopathology">
        <title>Genome Sequence Resources of Colletotrichum truncatum, C. plurivorum, C. musicola, and C. sojae: Four Species Pathogenic to Soybean (Glycine max).</title>
        <authorList>
            <person name="Rogerio F."/>
            <person name="Boufleur T.R."/>
            <person name="Ciampi-Guillardi M."/>
            <person name="Sukno S.A."/>
            <person name="Thon M.R."/>
            <person name="Massola Junior N.S."/>
            <person name="Baroncelli R."/>
        </authorList>
    </citation>
    <scope>NUCLEOTIDE SEQUENCE</scope>
    <source>
        <strain evidence="1">LFN00145</strain>
    </source>
</reference>
<name>A0A8H6K446_9PEZI</name>
<evidence type="ECO:0000313" key="2">
    <source>
        <dbReference type="Proteomes" id="UP000654918"/>
    </source>
</evidence>
<organism evidence="1 2">
    <name type="scientific">Colletotrichum plurivorum</name>
    <dbReference type="NCBI Taxonomy" id="2175906"/>
    <lineage>
        <taxon>Eukaryota</taxon>
        <taxon>Fungi</taxon>
        <taxon>Dikarya</taxon>
        <taxon>Ascomycota</taxon>
        <taxon>Pezizomycotina</taxon>
        <taxon>Sordariomycetes</taxon>
        <taxon>Hypocreomycetidae</taxon>
        <taxon>Glomerellales</taxon>
        <taxon>Glomerellaceae</taxon>
        <taxon>Colletotrichum</taxon>
        <taxon>Colletotrichum orchidearum species complex</taxon>
    </lineage>
</organism>
<evidence type="ECO:0000313" key="1">
    <source>
        <dbReference type="EMBL" id="KAF6824422.1"/>
    </source>
</evidence>
<accession>A0A8H6K446</accession>
<dbReference type="Proteomes" id="UP000654918">
    <property type="component" value="Unassembled WGS sequence"/>
</dbReference>
<gene>
    <name evidence="1" type="ORF">CPLU01_10853</name>
</gene>
<keyword evidence="2" id="KW-1185">Reference proteome</keyword>
<comment type="caution">
    <text evidence="1">The sequence shown here is derived from an EMBL/GenBank/DDBJ whole genome shotgun (WGS) entry which is preliminary data.</text>
</comment>
<dbReference type="AlphaFoldDB" id="A0A8H6K446"/>
<proteinExistence type="predicted"/>